<comment type="function">
    <text evidence="4">Removes the phosphate from trehalose 6-phosphate to produce free trehalose.</text>
</comment>
<dbReference type="InterPro" id="IPR044651">
    <property type="entry name" value="OTSB-like"/>
</dbReference>
<dbReference type="AlphaFoldDB" id="A0A5C0ZWW2"/>
<evidence type="ECO:0000313" key="6">
    <source>
        <dbReference type="Proteomes" id="UP000322553"/>
    </source>
</evidence>
<dbReference type="NCBIfam" id="TIGR01484">
    <property type="entry name" value="HAD-SF-IIB"/>
    <property type="match status" value="1"/>
</dbReference>
<comment type="similarity">
    <text evidence="2 4">Belongs to the trehalose phosphatase family.</text>
</comment>
<keyword evidence="4" id="KW-0479">Metal-binding</keyword>
<dbReference type="PANTHER" id="PTHR43768">
    <property type="entry name" value="TREHALOSE 6-PHOSPHATE PHOSPHATASE"/>
    <property type="match status" value="1"/>
</dbReference>
<dbReference type="Gene3D" id="3.30.70.1020">
    <property type="entry name" value="Trehalose-6-phosphate phosphatase related protein, domain 2"/>
    <property type="match status" value="1"/>
</dbReference>
<dbReference type="KEGG" id="kuy:FY550_08330"/>
<dbReference type="NCBIfam" id="TIGR00685">
    <property type="entry name" value="T6PP"/>
    <property type="match status" value="1"/>
</dbReference>
<dbReference type="Gene3D" id="3.40.50.1000">
    <property type="entry name" value="HAD superfamily/HAD-like"/>
    <property type="match status" value="1"/>
</dbReference>
<organism evidence="5 6">
    <name type="scientific">Kushneria phosphatilytica</name>
    <dbReference type="NCBI Taxonomy" id="657387"/>
    <lineage>
        <taxon>Bacteria</taxon>
        <taxon>Pseudomonadati</taxon>
        <taxon>Pseudomonadota</taxon>
        <taxon>Gammaproteobacteria</taxon>
        <taxon>Oceanospirillales</taxon>
        <taxon>Halomonadaceae</taxon>
        <taxon>Kushneria</taxon>
    </lineage>
</organism>
<keyword evidence="4" id="KW-0460">Magnesium</keyword>
<dbReference type="SUPFAM" id="SSF56784">
    <property type="entry name" value="HAD-like"/>
    <property type="match status" value="1"/>
</dbReference>
<dbReference type="EC" id="3.1.3.12" evidence="4"/>
<reference evidence="5 6" key="1">
    <citation type="submission" date="2019-08" db="EMBL/GenBank/DDBJ databases">
        <title>Complete genome sequence of Kushneria sp. YCWA18, a halophilic phosphate-solubilizing bacterium isolated from Daqiao saltern in China.</title>
        <authorList>
            <person name="Du G.-X."/>
            <person name="Qu L.-Y."/>
        </authorList>
    </citation>
    <scope>NUCLEOTIDE SEQUENCE [LARGE SCALE GENOMIC DNA]</scope>
    <source>
        <strain evidence="5 6">YCWA18</strain>
    </source>
</reference>
<dbReference type="InterPro" id="IPR036412">
    <property type="entry name" value="HAD-like_sf"/>
</dbReference>
<protein>
    <recommendedName>
        <fullName evidence="4">Trehalose 6-phosphate phosphatase</fullName>
        <ecNumber evidence="4">3.1.3.12</ecNumber>
    </recommendedName>
</protein>
<dbReference type="GO" id="GO:0000287">
    <property type="term" value="F:magnesium ion binding"/>
    <property type="evidence" value="ECO:0007669"/>
    <property type="project" value="UniProtKB-ARBA"/>
</dbReference>
<dbReference type="PANTHER" id="PTHR43768:SF3">
    <property type="entry name" value="TREHALOSE 6-PHOSPHATE PHOSPHATASE"/>
    <property type="match status" value="1"/>
</dbReference>
<dbReference type="EMBL" id="CP043420">
    <property type="protein sequence ID" value="QEL11140.1"/>
    <property type="molecule type" value="Genomic_DNA"/>
</dbReference>
<dbReference type="Pfam" id="PF02358">
    <property type="entry name" value="Trehalose_PPase"/>
    <property type="match status" value="1"/>
</dbReference>
<dbReference type="Proteomes" id="UP000322553">
    <property type="component" value="Chromosome"/>
</dbReference>
<keyword evidence="6" id="KW-1185">Reference proteome</keyword>
<dbReference type="OrthoDB" id="9816160at2"/>
<dbReference type="UniPathway" id="UPA00299"/>
<evidence type="ECO:0000313" key="5">
    <source>
        <dbReference type="EMBL" id="QEL11140.1"/>
    </source>
</evidence>
<dbReference type="CDD" id="cd01627">
    <property type="entry name" value="HAD_TPP"/>
    <property type="match status" value="1"/>
</dbReference>
<dbReference type="GO" id="GO:0004805">
    <property type="term" value="F:trehalose-phosphatase activity"/>
    <property type="evidence" value="ECO:0007669"/>
    <property type="project" value="UniProtKB-EC"/>
</dbReference>
<gene>
    <name evidence="5" type="primary">otsB</name>
    <name evidence="5" type="ORF">FY550_08330</name>
</gene>
<evidence type="ECO:0000256" key="2">
    <source>
        <dbReference type="ARBA" id="ARBA00008770"/>
    </source>
</evidence>
<comment type="cofactor">
    <cofactor evidence="4">
        <name>Mg(2+)</name>
        <dbReference type="ChEBI" id="CHEBI:18420"/>
    </cofactor>
</comment>
<sequence>MPCDDRKEFFMTDATHARPPLPPSQHEWALFLDFDGTLTALVDHPDNVSVDQPLRDLLLQLSDSLDGALAIVSGRSISDLDRHLAPLKLACAGQHGAERRDALGRYQNAMDSGPLESVRKRLHEFADAHHGLMVEDKGASLAVHYRGAPELADTVVRHSQSMVDELGSDFELHQGKCVVEIKSSRCHKGLSVEAFMHTTPFSGRQPIFMGDDATDENGFASAQALGGFGIKVGEGETRADYRLAGTEQVRQWLEECLASLRHY</sequence>
<dbReference type="InterPro" id="IPR003337">
    <property type="entry name" value="Trehalose_PPase"/>
</dbReference>
<evidence type="ECO:0000256" key="4">
    <source>
        <dbReference type="RuleBase" id="RU361117"/>
    </source>
</evidence>
<dbReference type="GO" id="GO:0005992">
    <property type="term" value="P:trehalose biosynthetic process"/>
    <property type="evidence" value="ECO:0007669"/>
    <property type="project" value="UniProtKB-UniPathway"/>
</dbReference>
<name>A0A5C0ZWW2_9GAMM</name>
<dbReference type="InterPro" id="IPR023214">
    <property type="entry name" value="HAD_sf"/>
</dbReference>
<dbReference type="InterPro" id="IPR006379">
    <property type="entry name" value="HAD-SF_hydro_IIB"/>
</dbReference>
<evidence type="ECO:0000256" key="3">
    <source>
        <dbReference type="ARBA" id="ARBA00022801"/>
    </source>
</evidence>
<comment type="pathway">
    <text evidence="1 4">Glycan biosynthesis; trehalose biosynthesis.</text>
</comment>
<proteinExistence type="inferred from homology"/>
<keyword evidence="3 4" id="KW-0378">Hydrolase</keyword>
<accession>A0A5C0ZWW2</accession>
<comment type="catalytic activity">
    <reaction evidence="4">
        <text>alpha,alpha-trehalose 6-phosphate + H2O = alpha,alpha-trehalose + phosphate</text>
        <dbReference type="Rhea" id="RHEA:23420"/>
        <dbReference type="ChEBI" id="CHEBI:15377"/>
        <dbReference type="ChEBI" id="CHEBI:16551"/>
        <dbReference type="ChEBI" id="CHEBI:43474"/>
        <dbReference type="ChEBI" id="CHEBI:58429"/>
        <dbReference type="EC" id="3.1.3.12"/>
    </reaction>
</comment>
<evidence type="ECO:0000256" key="1">
    <source>
        <dbReference type="ARBA" id="ARBA00005199"/>
    </source>
</evidence>